<dbReference type="Proteomes" id="UP000428333">
    <property type="component" value="Linkage Group LG04"/>
</dbReference>
<feature type="non-terminal residue" evidence="1">
    <location>
        <position position="1"/>
    </location>
</feature>
<dbReference type="AlphaFoldDB" id="A0A6A4LSX9"/>
<proteinExistence type="predicted"/>
<dbReference type="EMBL" id="QEFC01001005">
    <property type="protein sequence ID" value="KAE9460372.1"/>
    <property type="molecule type" value="Genomic_DNA"/>
</dbReference>
<organism evidence="1 2">
    <name type="scientific">Rhododendron williamsianum</name>
    <dbReference type="NCBI Taxonomy" id="262921"/>
    <lineage>
        <taxon>Eukaryota</taxon>
        <taxon>Viridiplantae</taxon>
        <taxon>Streptophyta</taxon>
        <taxon>Embryophyta</taxon>
        <taxon>Tracheophyta</taxon>
        <taxon>Spermatophyta</taxon>
        <taxon>Magnoliopsida</taxon>
        <taxon>eudicotyledons</taxon>
        <taxon>Gunneridae</taxon>
        <taxon>Pentapetalae</taxon>
        <taxon>asterids</taxon>
        <taxon>Ericales</taxon>
        <taxon>Ericaceae</taxon>
        <taxon>Ericoideae</taxon>
        <taxon>Rhodoreae</taxon>
        <taxon>Rhododendron</taxon>
    </lineage>
</organism>
<comment type="caution">
    <text evidence="1">The sequence shown here is derived from an EMBL/GenBank/DDBJ whole genome shotgun (WGS) entry which is preliminary data.</text>
</comment>
<evidence type="ECO:0000313" key="1">
    <source>
        <dbReference type="EMBL" id="KAE9460372.1"/>
    </source>
</evidence>
<sequence length="89" mass="9938">MFTVGSRLFQHPQELDEQLRHSLAPIHVLFIVHENCIVLCLKCPATKSSKSLGGLSRVRTIASEALNRNKYLEKVGLVRIPTLSSLQKA</sequence>
<keyword evidence="2" id="KW-1185">Reference proteome</keyword>
<evidence type="ECO:0000313" key="2">
    <source>
        <dbReference type="Proteomes" id="UP000428333"/>
    </source>
</evidence>
<gene>
    <name evidence="1" type="ORF">C3L33_07687</name>
</gene>
<name>A0A6A4LSX9_9ERIC</name>
<reference evidence="1 2" key="1">
    <citation type="journal article" date="2019" name="Genome Biol. Evol.">
        <title>The Rhododendron genome and chromosomal organization provide insight into shared whole-genome duplications across the heath family (Ericaceae).</title>
        <authorList>
            <person name="Soza V.L."/>
            <person name="Lindsley D."/>
            <person name="Waalkes A."/>
            <person name="Ramage E."/>
            <person name="Patwardhan R.P."/>
            <person name="Burton J.N."/>
            <person name="Adey A."/>
            <person name="Kumar A."/>
            <person name="Qiu R."/>
            <person name="Shendure J."/>
            <person name="Hall B."/>
        </authorList>
    </citation>
    <scope>NUCLEOTIDE SEQUENCE [LARGE SCALE GENOMIC DNA]</scope>
    <source>
        <strain evidence="1">RSF 1966-606</strain>
    </source>
</reference>
<accession>A0A6A4LSX9</accession>
<protein>
    <submittedName>
        <fullName evidence="1">Uncharacterized protein</fullName>
    </submittedName>
</protein>